<accession>A0ABV2K8L2</accession>
<reference evidence="4 5" key="1">
    <citation type="submission" date="2024-06" db="EMBL/GenBank/DDBJ databases">
        <title>Sorghum-associated microbial communities from plants grown in Nebraska, USA.</title>
        <authorList>
            <person name="Schachtman D."/>
        </authorList>
    </citation>
    <scope>NUCLEOTIDE SEQUENCE [LARGE SCALE GENOMIC DNA]</scope>
    <source>
        <strain evidence="4 5">1288</strain>
    </source>
</reference>
<keyword evidence="5" id="KW-1185">Reference proteome</keyword>
<keyword evidence="3" id="KW-0949">S-adenosyl-L-methionine</keyword>
<evidence type="ECO:0000256" key="2">
    <source>
        <dbReference type="ARBA" id="ARBA00022679"/>
    </source>
</evidence>
<keyword evidence="1" id="KW-0489">Methyltransferase</keyword>
<dbReference type="InterPro" id="IPR029063">
    <property type="entry name" value="SAM-dependent_MTases_sf"/>
</dbReference>
<comment type="caution">
    <text evidence="4">The sequence shown here is derived from an EMBL/GenBank/DDBJ whole genome shotgun (WGS) entry which is preliminary data.</text>
</comment>
<name>A0ABV2K8L2_SPOPS</name>
<keyword evidence="2" id="KW-0808">Transferase</keyword>
<proteinExistence type="predicted"/>
<dbReference type="Proteomes" id="UP001549104">
    <property type="component" value="Unassembled WGS sequence"/>
</dbReference>
<dbReference type="EMBL" id="JBEPME010000001">
    <property type="protein sequence ID" value="MET3656373.1"/>
    <property type="molecule type" value="Genomic_DNA"/>
</dbReference>
<evidence type="ECO:0000313" key="4">
    <source>
        <dbReference type="EMBL" id="MET3656373.1"/>
    </source>
</evidence>
<protein>
    <submittedName>
        <fullName evidence="4">O-methyltransferase YrrM</fullName>
    </submittedName>
</protein>
<gene>
    <name evidence="4" type="ORF">ABIC55_001457</name>
</gene>
<sequence length="56" mass="6170">MTDNVLAGGSVVDPEAKPKRYTELMKTFNETVANHPQLESLLIPIGDGMTISRVKR</sequence>
<organism evidence="4 5">
    <name type="scientific">Sporosarcina psychrophila</name>
    <name type="common">Bacillus psychrophilus</name>
    <dbReference type="NCBI Taxonomy" id="1476"/>
    <lineage>
        <taxon>Bacteria</taxon>
        <taxon>Bacillati</taxon>
        <taxon>Bacillota</taxon>
        <taxon>Bacilli</taxon>
        <taxon>Bacillales</taxon>
        <taxon>Caryophanaceae</taxon>
        <taxon>Sporosarcina</taxon>
    </lineage>
</organism>
<evidence type="ECO:0000313" key="5">
    <source>
        <dbReference type="Proteomes" id="UP001549104"/>
    </source>
</evidence>
<dbReference type="Gene3D" id="3.40.50.150">
    <property type="entry name" value="Vaccinia Virus protein VP39"/>
    <property type="match status" value="1"/>
</dbReference>
<dbReference type="Pfam" id="PF01596">
    <property type="entry name" value="Methyltransf_3"/>
    <property type="match status" value="1"/>
</dbReference>
<dbReference type="InterPro" id="IPR002935">
    <property type="entry name" value="SAM_O-MeTrfase"/>
</dbReference>
<evidence type="ECO:0000256" key="3">
    <source>
        <dbReference type="ARBA" id="ARBA00022691"/>
    </source>
</evidence>
<evidence type="ECO:0000256" key="1">
    <source>
        <dbReference type="ARBA" id="ARBA00022603"/>
    </source>
</evidence>